<feature type="region of interest" description="Disordered" evidence="1">
    <location>
        <begin position="151"/>
        <end position="251"/>
    </location>
</feature>
<gene>
    <name evidence="3" type="ORF">EMPS_03066</name>
</gene>
<evidence type="ECO:0000259" key="2">
    <source>
        <dbReference type="Pfam" id="PF12937"/>
    </source>
</evidence>
<dbReference type="SUPFAM" id="SSF81383">
    <property type="entry name" value="F-box domain"/>
    <property type="match status" value="1"/>
</dbReference>
<dbReference type="GO" id="GO:0031146">
    <property type="term" value="P:SCF-dependent proteasomal ubiquitin-dependent protein catabolic process"/>
    <property type="evidence" value="ECO:0007669"/>
    <property type="project" value="TreeGrafter"/>
</dbReference>
<feature type="region of interest" description="Disordered" evidence="1">
    <location>
        <begin position="891"/>
        <end position="938"/>
    </location>
</feature>
<dbReference type="InterPro" id="IPR001810">
    <property type="entry name" value="F-box_dom"/>
</dbReference>
<evidence type="ECO:0000313" key="3">
    <source>
        <dbReference type="EMBL" id="GJJ70716.1"/>
    </source>
</evidence>
<evidence type="ECO:0000313" key="4">
    <source>
        <dbReference type="Proteomes" id="UP000827284"/>
    </source>
</evidence>
<feature type="compositionally biased region" description="Acidic residues" evidence="1">
    <location>
        <begin position="778"/>
        <end position="787"/>
    </location>
</feature>
<dbReference type="Proteomes" id="UP000827284">
    <property type="component" value="Unassembled WGS sequence"/>
</dbReference>
<name>A0A9P3H5V9_9FUNG</name>
<accession>A0A9P3H5V9</accession>
<dbReference type="GO" id="GO:0019005">
    <property type="term" value="C:SCF ubiquitin ligase complex"/>
    <property type="evidence" value="ECO:0007669"/>
    <property type="project" value="TreeGrafter"/>
</dbReference>
<feature type="region of interest" description="Disordered" evidence="1">
    <location>
        <begin position="391"/>
        <end position="414"/>
    </location>
</feature>
<evidence type="ECO:0000256" key="1">
    <source>
        <dbReference type="SAM" id="MobiDB-lite"/>
    </source>
</evidence>
<dbReference type="AlphaFoldDB" id="A0A9P3H5V9"/>
<dbReference type="SMART" id="SM00367">
    <property type="entry name" value="LRR_CC"/>
    <property type="match status" value="6"/>
</dbReference>
<keyword evidence="4" id="KW-1185">Reference proteome</keyword>
<dbReference type="InterPro" id="IPR032675">
    <property type="entry name" value="LRR_dom_sf"/>
</dbReference>
<proteinExistence type="predicted"/>
<feature type="compositionally biased region" description="Basic and acidic residues" evidence="1">
    <location>
        <begin position="892"/>
        <end position="915"/>
    </location>
</feature>
<dbReference type="Gene3D" id="3.80.10.10">
    <property type="entry name" value="Ribonuclease Inhibitor"/>
    <property type="match status" value="4"/>
</dbReference>
<feature type="region of interest" description="Disordered" evidence="1">
    <location>
        <begin position="712"/>
        <end position="791"/>
    </location>
</feature>
<dbReference type="PANTHER" id="PTHR13318">
    <property type="entry name" value="PARTNER OF PAIRED, ISOFORM B-RELATED"/>
    <property type="match status" value="1"/>
</dbReference>
<reference evidence="3" key="1">
    <citation type="submission" date="2021-11" db="EMBL/GenBank/DDBJ databases">
        <authorList>
            <person name="Herlambang A."/>
            <person name="Guo Y."/>
            <person name="Takashima Y."/>
            <person name="Nishizawa T."/>
        </authorList>
    </citation>
    <scope>NUCLEOTIDE SEQUENCE</scope>
    <source>
        <strain evidence="3">E1425</strain>
    </source>
</reference>
<feature type="compositionally biased region" description="Low complexity" evidence="1">
    <location>
        <begin position="765"/>
        <end position="777"/>
    </location>
</feature>
<comment type="caution">
    <text evidence="3">The sequence shown here is derived from an EMBL/GenBank/DDBJ whole genome shotgun (WGS) entry which is preliminary data.</text>
</comment>
<dbReference type="InterPro" id="IPR006553">
    <property type="entry name" value="Leu-rich_rpt_Cys-con_subtyp"/>
</dbReference>
<organism evidence="3 4">
    <name type="scientific">Entomortierella parvispora</name>
    <dbReference type="NCBI Taxonomy" id="205924"/>
    <lineage>
        <taxon>Eukaryota</taxon>
        <taxon>Fungi</taxon>
        <taxon>Fungi incertae sedis</taxon>
        <taxon>Mucoromycota</taxon>
        <taxon>Mortierellomycotina</taxon>
        <taxon>Mortierellomycetes</taxon>
        <taxon>Mortierellales</taxon>
        <taxon>Mortierellaceae</taxon>
        <taxon>Entomortierella</taxon>
    </lineage>
</organism>
<feature type="compositionally biased region" description="Polar residues" evidence="1">
    <location>
        <begin position="398"/>
        <end position="414"/>
    </location>
</feature>
<dbReference type="EMBL" id="BQFW01000004">
    <property type="protein sequence ID" value="GJJ70716.1"/>
    <property type="molecule type" value="Genomic_DNA"/>
</dbReference>
<sequence>MSSPQSYQVKDSPLADAASDAAPATSPLELPEILSLIISYLDTPSLVSGCQVSRAFHHACIPHLWRDISLTRPGVDNFIWKSAKGFRMGFIRYGRFISSLALHEMPIQDGDLELIAENCTKLKSLDLTGTNVTVETLRVLIHGDPYEIGKRREEKGKRKRGRAPRRVEGADGSADSERSDSDQDTDVKDNQETQSEQDEPRRPHKYRGLNPLTETETEHDHDSQYESFGPGPSTATESEQEPLVTGPVFGSRRRVATSAPMTSAGGGSSQPNGSHAVAAVALEVPVHRRGGATRPAKFKGVRTPFPRFLETLILNRCNNLVGTSCLPVVALLGPQLRCLQLKHLSDTSDKDLIAVMQVCPNLKQLMLKGTDITDSFLIECATGTRKAAISEAGRATQEDQQNLQGHQHPSNNTGSDLGVLRYGVEKINVDMTNTTGAGLISLIQNGQWDLKSLSCQHHSDVTDEMIQAFFKRDVPVPSGLQPNTVLTEIDLSFCSGLRNTGIQDLFQYATALQRIVIEESEAIDDHALWILAKVQRQRMARLGLGVPEAWRDHVKAEQRRLRQKQDLKSSENVTEVLPGSVEDTQEALELRDEALLYDGSEKTIKGDFSVPGGLRTLVLQMCPHIHNRGMRAIVRSCVGLEQLSIRHCHGLSIQLFNGPWAVGTRLDHLDVSSTSLKIDSRSTSLRDQHEEGEELVRFPQISIPVEACKRTELASEANQESQDAEEAGHPNNIEDPQEPETDQAQDPQSPADLEMHESFADWESGSDFGSDMGSDLGSDSEDSDGSGDEQAPASRRHVCLFHNPENLAYLRSFYYRLGRLSGLRHLNMATLNFRIRLQDGLDLLVPGLQKNLEVWDVTMSRGLSFRDEELEFIGQHFGRGLEFPEGVVLDDMSSKNDQDAGDESKEDGRIDGVEGEKEEEEEEDGGHGDSMGTNDQSDVKNNLWLPRIAPLKVIRMSEESLYQAKSDVLYWFEEQGFDLDIQNDDPFFL</sequence>
<feature type="compositionally biased region" description="Basic and acidic residues" evidence="1">
    <location>
        <begin position="165"/>
        <end position="191"/>
    </location>
</feature>
<feature type="domain" description="F-box" evidence="2">
    <location>
        <begin position="31"/>
        <end position="70"/>
    </location>
</feature>
<reference evidence="3" key="2">
    <citation type="journal article" date="2022" name="Microbiol. Resour. Announc.">
        <title>Whole-Genome Sequence of Entomortierella parvispora E1425, a Mucoromycotan Fungus Associated with Burkholderiaceae-Related Endosymbiotic Bacteria.</title>
        <authorList>
            <person name="Herlambang A."/>
            <person name="Guo Y."/>
            <person name="Takashima Y."/>
            <person name="Narisawa K."/>
            <person name="Ohta H."/>
            <person name="Nishizawa T."/>
        </authorList>
    </citation>
    <scope>NUCLEOTIDE SEQUENCE</scope>
    <source>
        <strain evidence="3">E1425</strain>
    </source>
</reference>
<dbReference type="OrthoDB" id="550575at2759"/>
<dbReference type="Pfam" id="PF12937">
    <property type="entry name" value="F-box-like"/>
    <property type="match status" value="1"/>
</dbReference>
<dbReference type="SUPFAM" id="SSF52047">
    <property type="entry name" value="RNI-like"/>
    <property type="match status" value="1"/>
</dbReference>
<protein>
    <recommendedName>
        <fullName evidence="2">F-box domain-containing protein</fullName>
    </recommendedName>
</protein>
<dbReference type="InterPro" id="IPR036047">
    <property type="entry name" value="F-box-like_dom_sf"/>
</dbReference>